<dbReference type="AlphaFoldDB" id="A0AAV2AE06"/>
<dbReference type="GO" id="GO:0045202">
    <property type="term" value="C:synapse"/>
    <property type="evidence" value="ECO:0007669"/>
    <property type="project" value="TreeGrafter"/>
</dbReference>
<accession>A0AAV2AE06</accession>
<evidence type="ECO:0000313" key="6">
    <source>
        <dbReference type="Proteomes" id="UP001497382"/>
    </source>
</evidence>
<dbReference type="InterPro" id="IPR036179">
    <property type="entry name" value="Ig-like_dom_sf"/>
</dbReference>
<dbReference type="PANTHER" id="PTHR13817">
    <property type="entry name" value="TITIN"/>
    <property type="match status" value="1"/>
</dbReference>
<dbReference type="FunFam" id="2.60.40.10:FF:000120">
    <property type="entry name" value="Down syndrome cell adhesion molecule like 1"/>
    <property type="match status" value="1"/>
</dbReference>
<dbReference type="InterPro" id="IPR013783">
    <property type="entry name" value="Ig-like_fold"/>
</dbReference>
<dbReference type="Pfam" id="PF13927">
    <property type="entry name" value="Ig_3"/>
    <property type="match status" value="2"/>
</dbReference>
<gene>
    <name evidence="5" type="ORF">LARSCL_LOCUS11488</name>
</gene>
<dbReference type="Proteomes" id="UP001497382">
    <property type="component" value="Unassembled WGS sequence"/>
</dbReference>
<dbReference type="FunFam" id="2.60.40.10:FF:000719">
    <property type="entry name" value="nephrin isoform X1"/>
    <property type="match status" value="1"/>
</dbReference>
<dbReference type="SMART" id="SM00060">
    <property type="entry name" value="FN3"/>
    <property type="match status" value="3"/>
</dbReference>
<evidence type="ECO:0008006" key="7">
    <source>
        <dbReference type="Google" id="ProtNLM"/>
    </source>
</evidence>
<feature type="domain" description="Ig-like" evidence="3">
    <location>
        <begin position="342"/>
        <end position="432"/>
    </location>
</feature>
<dbReference type="InterPro" id="IPR007110">
    <property type="entry name" value="Ig-like_dom"/>
</dbReference>
<dbReference type="CDD" id="cd00063">
    <property type="entry name" value="FN3"/>
    <property type="match status" value="3"/>
</dbReference>
<evidence type="ECO:0000259" key="3">
    <source>
        <dbReference type="PROSITE" id="PS50835"/>
    </source>
</evidence>
<dbReference type="InterPro" id="IPR003961">
    <property type="entry name" value="FN3_dom"/>
</dbReference>
<feature type="domain" description="Fibronectin type-III" evidence="4">
    <location>
        <begin position="538"/>
        <end position="632"/>
    </location>
</feature>
<feature type="region of interest" description="Disordered" evidence="2">
    <location>
        <begin position="828"/>
        <end position="865"/>
    </location>
</feature>
<dbReference type="SMART" id="SM00406">
    <property type="entry name" value="IGv"/>
    <property type="match status" value="2"/>
</dbReference>
<comment type="caution">
    <text evidence="5">The sequence shown here is derived from an EMBL/GenBank/DDBJ whole genome shotgun (WGS) entry which is preliminary data.</text>
</comment>
<dbReference type="SUPFAM" id="SSF49265">
    <property type="entry name" value="Fibronectin type III"/>
    <property type="match status" value="2"/>
</dbReference>
<dbReference type="SUPFAM" id="SSF48726">
    <property type="entry name" value="Immunoglobulin"/>
    <property type="match status" value="5"/>
</dbReference>
<sequence>MDMLQLVRWLIHRTSKPPPVLSNRRANRYLVLDNYKIQWIAFCVFMCFREVYSDEKIRIQPFHFPTNAKEGHKVQVMCSLLEGDTPVHFTWQKNEISITSSNNVNIVTHPDFSRLMINDVDVQSSGNYTCIAKNNQGQDSYTAHLAVRGPPKWLKEPTDTSTPVGESVTLPCATFGYPTPDVTWRKANDSSPDHWTHLINSRHIRLESNGSLTIINVQNEDSGYYQCQVSNGIGDGLKKAVSLSIKGAPRIQPFLFSKNVTFGQKIKSMCTAAGREPLSFQWHKDGLPLYNSQNIKIQNHDDFSVLSLSSVDYNSPGNYTCTVKNTEGSASYSAELVIHAPPKWIKEPQDASVGLEGRLSLDCEVRGHPKPRITWTKVDGDEPVTLKSKVRHHLGDNGSLIISDVKPEDAGRYECHATNDIGSGLKKEISLSVHVPARFENKFQVETVRWGETAIMRCESFGDKPITLTWTKNQMPISEKESTRYEVYDSTSEVGTTSELHVQVTDREDNGLYVCIAKNAFGKDERTVKLVVLEVPGPPSDVRVEQTWSQSATVRWNVPYGGNSPITYFVVQYWRDAGAPHRLEEEKVSASQTFTMLKDLQPGTSYVVRVLAENEVGRGNPSESQQFLTKEAEPSAPPTDVTVEPRGAGTLRVKWKTPPRDQWNGQLKGYYIGYQVASSSEPYSFKTVEFSKQGEEEYRLTNLQRSTEYRVIVQAFNSAGSGPPSQDVIAKTSDTDPPSPPFLWVDFQSRSSIGLKWKHKAPPASKKDDDKEETPVAAPGHYTLFYKDEYGPWSEITVPRSAEREYTLSGLREGTRYQIYMKATSEAGDSDSSDVLTVRTEGGGGPDRRYSYCGSSTLPHPQRYKDVDKNRPLLRIPGVPMPPHPPPEGYPAPYATMPIRCGSAITTERRRPSEECRAIVVGKNGMLHHATMDRKRMAGLTIQETAEVHHYDMAA</sequence>
<feature type="domain" description="Ig-like" evidence="3">
    <location>
        <begin position="249"/>
        <end position="337"/>
    </location>
</feature>
<dbReference type="InterPro" id="IPR050964">
    <property type="entry name" value="Striated_Muscle_Regulatory"/>
</dbReference>
<dbReference type="FunFam" id="2.60.40.10:FF:000104">
    <property type="entry name" value="Down syndrome cell adhesion molecule b"/>
    <property type="match status" value="2"/>
</dbReference>
<evidence type="ECO:0000256" key="2">
    <source>
        <dbReference type="SAM" id="MobiDB-lite"/>
    </source>
</evidence>
<dbReference type="PANTHER" id="PTHR13817:SF102">
    <property type="entry name" value="DOWN SYNDROME CELL ADHESION MOLECULE-LIKE PROTEIN DSCAM2"/>
    <property type="match status" value="1"/>
</dbReference>
<proteinExistence type="predicted"/>
<dbReference type="GO" id="GO:0009653">
    <property type="term" value="P:anatomical structure morphogenesis"/>
    <property type="evidence" value="ECO:0007669"/>
    <property type="project" value="UniProtKB-ARBA"/>
</dbReference>
<protein>
    <recommendedName>
        <fullName evidence="7">Down syndrome cell adhesion molecule</fullName>
    </recommendedName>
</protein>
<evidence type="ECO:0000259" key="4">
    <source>
        <dbReference type="PROSITE" id="PS50853"/>
    </source>
</evidence>
<feature type="domain" description="Ig-like" evidence="3">
    <location>
        <begin position="436"/>
        <end position="529"/>
    </location>
</feature>
<dbReference type="Pfam" id="PF00041">
    <property type="entry name" value="fn3"/>
    <property type="match status" value="3"/>
</dbReference>
<feature type="domain" description="Ig-like" evidence="3">
    <location>
        <begin position="151"/>
        <end position="244"/>
    </location>
</feature>
<dbReference type="GO" id="GO:0007156">
    <property type="term" value="P:homophilic cell adhesion via plasma membrane adhesion molecules"/>
    <property type="evidence" value="ECO:0007669"/>
    <property type="project" value="TreeGrafter"/>
</dbReference>
<feature type="domain" description="Fibronectin type-III" evidence="4">
    <location>
        <begin position="737"/>
        <end position="843"/>
    </location>
</feature>
<dbReference type="Gene3D" id="2.60.40.10">
    <property type="entry name" value="Immunoglobulins"/>
    <property type="match status" value="8"/>
</dbReference>
<dbReference type="InterPro" id="IPR013098">
    <property type="entry name" value="Ig_I-set"/>
</dbReference>
<dbReference type="InterPro" id="IPR003598">
    <property type="entry name" value="Ig_sub2"/>
</dbReference>
<dbReference type="GO" id="GO:0007416">
    <property type="term" value="P:synapse assembly"/>
    <property type="evidence" value="ECO:0007669"/>
    <property type="project" value="TreeGrafter"/>
</dbReference>
<organism evidence="5 6">
    <name type="scientific">Larinioides sclopetarius</name>
    <dbReference type="NCBI Taxonomy" id="280406"/>
    <lineage>
        <taxon>Eukaryota</taxon>
        <taxon>Metazoa</taxon>
        <taxon>Ecdysozoa</taxon>
        <taxon>Arthropoda</taxon>
        <taxon>Chelicerata</taxon>
        <taxon>Arachnida</taxon>
        <taxon>Araneae</taxon>
        <taxon>Araneomorphae</taxon>
        <taxon>Entelegynae</taxon>
        <taxon>Araneoidea</taxon>
        <taxon>Araneidae</taxon>
        <taxon>Larinioides</taxon>
    </lineage>
</organism>
<dbReference type="InterPro" id="IPR036116">
    <property type="entry name" value="FN3_sf"/>
</dbReference>
<feature type="domain" description="Ig-like" evidence="3">
    <location>
        <begin position="61"/>
        <end position="146"/>
    </location>
</feature>
<dbReference type="PROSITE" id="PS50853">
    <property type="entry name" value="FN3"/>
    <property type="match status" value="3"/>
</dbReference>
<dbReference type="PRINTS" id="PR00014">
    <property type="entry name" value="FNTYPEIII"/>
</dbReference>
<dbReference type="PROSITE" id="PS50835">
    <property type="entry name" value="IG_LIKE"/>
    <property type="match status" value="5"/>
</dbReference>
<dbReference type="FunFam" id="2.60.40.10:FF:000333">
    <property type="entry name" value="Down syndrome cell adhesion molecule"/>
    <property type="match status" value="2"/>
</dbReference>
<evidence type="ECO:0000313" key="5">
    <source>
        <dbReference type="EMBL" id="CAL1281284.1"/>
    </source>
</evidence>
<dbReference type="InterPro" id="IPR003599">
    <property type="entry name" value="Ig_sub"/>
</dbReference>
<keyword evidence="1" id="KW-0677">Repeat</keyword>
<dbReference type="InterPro" id="IPR013106">
    <property type="entry name" value="Ig_V-set"/>
</dbReference>
<dbReference type="SMART" id="SM00409">
    <property type="entry name" value="IG"/>
    <property type="match status" value="5"/>
</dbReference>
<dbReference type="EMBL" id="CAXIEN010000142">
    <property type="protein sequence ID" value="CAL1281284.1"/>
    <property type="molecule type" value="Genomic_DNA"/>
</dbReference>
<feature type="region of interest" description="Disordered" evidence="2">
    <location>
        <begin position="617"/>
        <end position="645"/>
    </location>
</feature>
<reference evidence="5 6" key="1">
    <citation type="submission" date="2024-04" db="EMBL/GenBank/DDBJ databases">
        <authorList>
            <person name="Rising A."/>
            <person name="Reimegard J."/>
            <person name="Sonavane S."/>
            <person name="Akerstrom W."/>
            <person name="Nylinder S."/>
            <person name="Hedman E."/>
            <person name="Kallberg Y."/>
        </authorList>
    </citation>
    <scope>NUCLEOTIDE SEQUENCE [LARGE SCALE GENOMIC DNA]</scope>
</reference>
<evidence type="ECO:0000256" key="1">
    <source>
        <dbReference type="ARBA" id="ARBA00022737"/>
    </source>
</evidence>
<dbReference type="Pfam" id="PF07679">
    <property type="entry name" value="I-set"/>
    <property type="match status" value="3"/>
</dbReference>
<name>A0AAV2AE06_9ARAC</name>
<dbReference type="GO" id="GO:0030154">
    <property type="term" value="P:cell differentiation"/>
    <property type="evidence" value="ECO:0007669"/>
    <property type="project" value="UniProtKB-ARBA"/>
</dbReference>
<dbReference type="SMART" id="SM00408">
    <property type="entry name" value="IGc2"/>
    <property type="match status" value="5"/>
</dbReference>
<feature type="domain" description="Fibronectin type-III" evidence="4">
    <location>
        <begin position="637"/>
        <end position="735"/>
    </location>
</feature>
<keyword evidence="6" id="KW-1185">Reference proteome</keyword>